<evidence type="ECO:0000313" key="1">
    <source>
        <dbReference type="EMBL" id="SKB38693.1"/>
    </source>
</evidence>
<gene>
    <name evidence="1" type="ORF">SAMN05660841_00191</name>
</gene>
<dbReference type="EMBL" id="FUZF01000001">
    <property type="protein sequence ID" value="SKB38693.1"/>
    <property type="molecule type" value="Genomic_DNA"/>
</dbReference>
<dbReference type="OrthoDB" id="1096291at2"/>
<dbReference type="RefSeq" id="WP_079640550.1">
    <property type="nucleotide sequence ID" value="NZ_FUZF01000001.1"/>
</dbReference>
<dbReference type="STRING" id="1513896.SAMN05660841_00191"/>
<accession>A0A1T5AVT1</accession>
<name>A0A1T5AVT1_9SPHI</name>
<dbReference type="AlphaFoldDB" id="A0A1T5AVT1"/>
<dbReference type="Proteomes" id="UP000190150">
    <property type="component" value="Unassembled WGS sequence"/>
</dbReference>
<keyword evidence="2" id="KW-1185">Reference proteome</keyword>
<dbReference type="InterPro" id="IPR032299">
    <property type="entry name" value="DUF4843"/>
</dbReference>
<sequence length="243" mass="27797">MKFIYYSVVICFFCILGCAKESIEENIPKTSLYLHERSIALAVNFADVSESTPEVTLDIIVHALGGSRNYDRSFKLVPLDSSTAQIGIDYILNNESMLLKAGKLIDTAQIRILRNPQLHKDGTVLHLKLVAGSDFDTEFLDYKNMSTIRISNKVAEPLYWYYFAYNYLGDYSEKKFRLLQNLAEMPKEALDNLPESDQEYALLIGKLKRWGLILKRHLDEQTALGKTVYEEDGRTKMQVGSYL</sequence>
<organism evidence="1 2">
    <name type="scientific">Sphingobacterium nematocida</name>
    <dbReference type="NCBI Taxonomy" id="1513896"/>
    <lineage>
        <taxon>Bacteria</taxon>
        <taxon>Pseudomonadati</taxon>
        <taxon>Bacteroidota</taxon>
        <taxon>Sphingobacteriia</taxon>
        <taxon>Sphingobacteriales</taxon>
        <taxon>Sphingobacteriaceae</taxon>
        <taxon>Sphingobacterium</taxon>
    </lineage>
</organism>
<reference evidence="2" key="1">
    <citation type="submission" date="2017-02" db="EMBL/GenBank/DDBJ databases">
        <authorList>
            <person name="Varghese N."/>
            <person name="Submissions S."/>
        </authorList>
    </citation>
    <scope>NUCLEOTIDE SEQUENCE [LARGE SCALE GENOMIC DNA]</scope>
    <source>
        <strain evidence="2">DSM 24091</strain>
    </source>
</reference>
<evidence type="ECO:0000313" key="2">
    <source>
        <dbReference type="Proteomes" id="UP000190150"/>
    </source>
</evidence>
<evidence type="ECO:0008006" key="3">
    <source>
        <dbReference type="Google" id="ProtNLM"/>
    </source>
</evidence>
<dbReference type="Pfam" id="PF16132">
    <property type="entry name" value="DUF4843"/>
    <property type="match status" value="1"/>
</dbReference>
<proteinExistence type="predicted"/>
<protein>
    <recommendedName>
        <fullName evidence="3">DUF4843 domain-containing protein</fullName>
    </recommendedName>
</protein>